<reference evidence="3" key="1">
    <citation type="submission" date="2018-12" db="EMBL/GenBank/DDBJ databases">
        <title>Tengunoibacter tsumagoiensis gen. nov., sp. nov., Dictyobacter kobayashii sp. nov., D. alpinus sp. nov., and D. joshuensis sp. nov. and description of Dictyobacteraceae fam. nov. within the order Ktedonobacterales isolated from Tengu-no-mugimeshi.</title>
        <authorList>
            <person name="Wang C.M."/>
            <person name="Zheng Y."/>
            <person name="Sakai Y."/>
            <person name="Toyoda A."/>
            <person name="Minakuchi Y."/>
            <person name="Abe K."/>
            <person name="Yokota A."/>
            <person name="Yabe S."/>
        </authorList>
    </citation>
    <scope>NUCLEOTIDE SEQUENCE [LARGE SCALE GENOMIC DNA]</scope>
    <source>
        <strain evidence="3">Uno3</strain>
    </source>
</reference>
<evidence type="ECO:0000313" key="3">
    <source>
        <dbReference type="Proteomes" id="UP000287352"/>
    </source>
</evidence>
<dbReference type="InterPro" id="IPR037523">
    <property type="entry name" value="VOC_core"/>
</dbReference>
<dbReference type="AlphaFoldDB" id="A0A402A8T1"/>
<comment type="caution">
    <text evidence="2">The sequence shown here is derived from an EMBL/GenBank/DDBJ whole genome shotgun (WGS) entry which is preliminary data.</text>
</comment>
<dbReference type="EMBL" id="BIFR01000002">
    <property type="protein sequence ID" value="GCE15562.1"/>
    <property type="molecule type" value="Genomic_DNA"/>
</dbReference>
<evidence type="ECO:0000313" key="2">
    <source>
        <dbReference type="EMBL" id="GCE15562.1"/>
    </source>
</evidence>
<dbReference type="InterPro" id="IPR004360">
    <property type="entry name" value="Glyas_Fos-R_dOase_dom"/>
</dbReference>
<dbReference type="Gene3D" id="3.10.180.10">
    <property type="entry name" value="2,3-Dihydroxybiphenyl 1,2-Dioxygenase, domain 1"/>
    <property type="match status" value="1"/>
</dbReference>
<feature type="domain" description="VOC" evidence="1">
    <location>
        <begin position="8"/>
        <end position="124"/>
    </location>
</feature>
<dbReference type="SUPFAM" id="SSF54593">
    <property type="entry name" value="Glyoxalase/Bleomycin resistance protein/Dihydroxybiphenyl dioxygenase"/>
    <property type="match status" value="1"/>
</dbReference>
<dbReference type="Pfam" id="PF00903">
    <property type="entry name" value="Glyoxalase"/>
    <property type="match status" value="1"/>
</dbReference>
<dbReference type="Proteomes" id="UP000287352">
    <property type="component" value="Unassembled WGS sequence"/>
</dbReference>
<dbReference type="RefSeq" id="WP_126583005.1">
    <property type="nucleotide sequence ID" value="NZ_BIFR01000002.1"/>
</dbReference>
<gene>
    <name evidence="2" type="ORF">KTT_54210</name>
</gene>
<name>A0A402A8T1_9CHLR</name>
<dbReference type="InterPro" id="IPR029068">
    <property type="entry name" value="Glyas_Bleomycin-R_OHBP_Dase"/>
</dbReference>
<accession>A0A402A8T1</accession>
<dbReference type="PROSITE" id="PS51819">
    <property type="entry name" value="VOC"/>
    <property type="match status" value="1"/>
</dbReference>
<protein>
    <recommendedName>
        <fullName evidence="1">VOC domain-containing protein</fullName>
    </recommendedName>
</protein>
<organism evidence="2 3">
    <name type="scientific">Tengunoibacter tsumagoiensis</name>
    <dbReference type="NCBI Taxonomy" id="2014871"/>
    <lineage>
        <taxon>Bacteria</taxon>
        <taxon>Bacillati</taxon>
        <taxon>Chloroflexota</taxon>
        <taxon>Ktedonobacteria</taxon>
        <taxon>Ktedonobacterales</taxon>
        <taxon>Dictyobacteraceae</taxon>
        <taxon>Tengunoibacter</taxon>
    </lineage>
</organism>
<evidence type="ECO:0000259" key="1">
    <source>
        <dbReference type="PROSITE" id="PS51819"/>
    </source>
</evidence>
<dbReference type="OrthoDB" id="192739at2"/>
<keyword evidence="3" id="KW-1185">Reference proteome</keyword>
<proteinExistence type="predicted"/>
<sequence length="129" mass="14527">MKGPIQNHLMSVFIHVTDIQRSSQWYNELLSVAPGGPLTHEGTIYDVPMGREHSPFLTLDANITLNQPDGRHPQLMFETTDIQAAHDFLMARNIERIGAIEDIGSMYILAFKDPDGNVLLVGQKKDERE</sequence>